<sequence length="208" mass="21721">MGAGEGAATSVALPPSPSLPSSMGTSTAGAMAVGDSASSGLICLGEGGGEAGFGGFGFWREGEKTARRTNVEDEVKGKRTAPDKSSRKNGSCQDSGGTDGTQHTIILVVNPATTTATTPARIITAADVQLGTPAKTITVAWIAIYFQHLRRSITYATAERPSQIRNAMYTQCVRGGLPHSRIKTCQVHQGSVNMHVEPEITRSEQNMS</sequence>
<evidence type="ECO:0000313" key="3">
    <source>
        <dbReference type="Proteomes" id="UP000026961"/>
    </source>
</evidence>
<protein>
    <submittedName>
        <fullName evidence="2">Uncharacterized protein</fullName>
    </submittedName>
</protein>
<evidence type="ECO:0000256" key="1">
    <source>
        <dbReference type="SAM" id="MobiDB-lite"/>
    </source>
</evidence>
<reference evidence="2" key="2">
    <citation type="submission" date="2018-05" db="EMBL/GenBank/DDBJ databases">
        <title>OgluRS3 (Oryza glumaepatula Reference Sequence Version 3).</title>
        <authorList>
            <person name="Zhang J."/>
            <person name="Kudrna D."/>
            <person name="Lee S."/>
            <person name="Talag J."/>
            <person name="Welchert J."/>
            <person name="Wing R.A."/>
        </authorList>
    </citation>
    <scope>NUCLEOTIDE SEQUENCE [LARGE SCALE GENOMIC DNA]</scope>
</reference>
<dbReference type="AlphaFoldDB" id="A0A0E0AL49"/>
<feature type="region of interest" description="Disordered" evidence="1">
    <location>
        <begin position="65"/>
        <end position="100"/>
    </location>
</feature>
<organism evidence="2">
    <name type="scientific">Oryza glumipatula</name>
    <dbReference type="NCBI Taxonomy" id="40148"/>
    <lineage>
        <taxon>Eukaryota</taxon>
        <taxon>Viridiplantae</taxon>
        <taxon>Streptophyta</taxon>
        <taxon>Embryophyta</taxon>
        <taxon>Tracheophyta</taxon>
        <taxon>Spermatophyta</taxon>
        <taxon>Magnoliopsida</taxon>
        <taxon>Liliopsida</taxon>
        <taxon>Poales</taxon>
        <taxon>Poaceae</taxon>
        <taxon>BOP clade</taxon>
        <taxon>Oryzoideae</taxon>
        <taxon>Oryzeae</taxon>
        <taxon>Oryzinae</taxon>
        <taxon>Oryza</taxon>
    </lineage>
</organism>
<proteinExistence type="predicted"/>
<feature type="region of interest" description="Disordered" evidence="1">
    <location>
        <begin position="1"/>
        <end position="31"/>
    </location>
</feature>
<name>A0A0E0AL49_9ORYZ</name>
<dbReference type="Proteomes" id="UP000026961">
    <property type="component" value="Chromosome 7"/>
</dbReference>
<keyword evidence="3" id="KW-1185">Reference proteome</keyword>
<dbReference type="EnsemblPlants" id="OGLUM07G17610.1">
    <property type="protein sequence ID" value="OGLUM07G17610.1"/>
    <property type="gene ID" value="OGLUM07G17610"/>
</dbReference>
<accession>A0A0E0AL49</accession>
<evidence type="ECO:0000313" key="2">
    <source>
        <dbReference type="EnsemblPlants" id="OGLUM07G17610.1"/>
    </source>
</evidence>
<feature type="compositionally biased region" description="Polar residues" evidence="1">
    <location>
        <begin position="88"/>
        <end position="100"/>
    </location>
</feature>
<reference evidence="2" key="1">
    <citation type="submission" date="2015-04" db="UniProtKB">
        <authorList>
            <consortium name="EnsemblPlants"/>
        </authorList>
    </citation>
    <scope>IDENTIFICATION</scope>
</reference>
<feature type="compositionally biased region" description="Basic and acidic residues" evidence="1">
    <location>
        <begin position="65"/>
        <end position="86"/>
    </location>
</feature>
<dbReference type="HOGENOM" id="CLU_1322726_0_0_1"/>
<dbReference type="Gramene" id="OGLUM07G17610.1">
    <property type="protein sequence ID" value="OGLUM07G17610.1"/>
    <property type="gene ID" value="OGLUM07G17610"/>
</dbReference>